<keyword evidence="2" id="KW-1185">Reference proteome</keyword>
<evidence type="ECO:0000313" key="1">
    <source>
        <dbReference type="EMBL" id="MFC6673768.1"/>
    </source>
</evidence>
<gene>
    <name evidence="1" type="ORF">ACFQDL_29525</name>
</gene>
<organism evidence="1 2">
    <name type="scientific">Marinobacterium aestuariivivens</name>
    <dbReference type="NCBI Taxonomy" id="1698799"/>
    <lineage>
        <taxon>Bacteria</taxon>
        <taxon>Pseudomonadati</taxon>
        <taxon>Pseudomonadota</taxon>
        <taxon>Gammaproteobacteria</taxon>
        <taxon>Oceanospirillales</taxon>
        <taxon>Oceanospirillaceae</taxon>
        <taxon>Marinobacterium</taxon>
    </lineage>
</organism>
<evidence type="ECO:0000313" key="2">
    <source>
        <dbReference type="Proteomes" id="UP001596422"/>
    </source>
</evidence>
<comment type="caution">
    <text evidence="1">The sequence shown here is derived from an EMBL/GenBank/DDBJ whole genome shotgun (WGS) entry which is preliminary data.</text>
</comment>
<name>A0ABW2A8M9_9GAMM</name>
<protein>
    <recommendedName>
        <fullName evidence="3">Cation transporter</fullName>
    </recommendedName>
</protein>
<reference evidence="2" key="1">
    <citation type="journal article" date="2019" name="Int. J. Syst. Evol. Microbiol.">
        <title>The Global Catalogue of Microorganisms (GCM) 10K type strain sequencing project: providing services to taxonomists for standard genome sequencing and annotation.</title>
        <authorList>
            <consortium name="The Broad Institute Genomics Platform"/>
            <consortium name="The Broad Institute Genome Sequencing Center for Infectious Disease"/>
            <person name="Wu L."/>
            <person name="Ma J."/>
        </authorList>
    </citation>
    <scope>NUCLEOTIDE SEQUENCE [LARGE SCALE GENOMIC DNA]</scope>
    <source>
        <strain evidence="2">NBRC 111756</strain>
    </source>
</reference>
<dbReference type="Proteomes" id="UP001596422">
    <property type="component" value="Unassembled WGS sequence"/>
</dbReference>
<evidence type="ECO:0008006" key="3">
    <source>
        <dbReference type="Google" id="ProtNLM"/>
    </source>
</evidence>
<dbReference type="EMBL" id="JBHSWE010000001">
    <property type="protein sequence ID" value="MFC6673768.1"/>
    <property type="molecule type" value="Genomic_DNA"/>
</dbReference>
<proteinExistence type="predicted"/>
<accession>A0ABW2A8M9</accession>
<sequence>MSDTAHRSDVHAAFRVKRHLILQRPAETIASAIVQQIQLQPGVAAVMFDPESRRLDIQYDASQLQIGEVREIVRAQGEVRAGLVGESPSALVPLYRPEHP</sequence>
<dbReference type="Gene3D" id="3.30.70.100">
    <property type="match status" value="1"/>
</dbReference>